<reference evidence="5" key="1">
    <citation type="submission" date="2023-07" db="EMBL/GenBank/DDBJ databases">
        <title>draft genome sequence of fig (Ficus carica).</title>
        <authorList>
            <person name="Takahashi T."/>
            <person name="Nishimura K."/>
        </authorList>
    </citation>
    <scope>NUCLEOTIDE SEQUENCE</scope>
</reference>
<dbReference type="GO" id="GO:0031418">
    <property type="term" value="F:L-ascorbic acid binding"/>
    <property type="evidence" value="ECO:0007669"/>
    <property type="project" value="UniProtKB-KW"/>
</dbReference>
<keyword evidence="6" id="KW-1185">Reference proteome</keyword>
<dbReference type="SUPFAM" id="SSF51197">
    <property type="entry name" value="Clavaminate synthase-like"/>
    <property type="match status" value="1"/>
</dbReference>
<name>A0AA88CQH5_FICCA</name>
<comment type="caution">
    <text evidence="5">The sequence shown here is derived from an EMBL/GenBank/DDBJ whole genome shotgun (WGS) entry which is preliminary data.</text>
</comment>
<dbReference type="AlphaFoldDB" id="A0AA88CQH5"/>
<keyword evidence="3" id="KW-0408">Iron</keyword>
<dbReference type="PANTHER" id="PTHR47991">
    <property type="entry name" value="OXOGLUTARATE/IRON-DEPENDENT DIOXYGENASE"/>
    <property type="match status" value="1"/>
</dbReference>
<keyword evidence="1" id="KW-0479">Metal-binding</keyword>
<evidence type="ECO:0000256" key="2">
    <source>
        <dbReference type="ARBA" id="ARBA00022896"/>
    </source>
</evidence>
<feature type="domain" description="Non-haem dioxygenase N-terminal" evidence="4">
    <location>
        <begin position="3"/>
        <end position="81"/>
    </location>
</feature>
<dbReference type="InterPro" id="IPR026992">
    <property type="entry name" value="DIOX_N"/>
</dbReference>
<proteinExistence type="predicted"/>
<dbReference type="Proteomes" id="UP001187192">
    <property type="component" value="Unassembled WGS sequence"/>
</dbReference>
<dbReference type="GO" id="GO:0046872">
    <property type="term" value="F:metal ion binding"/>
    <property type="evidence" value="ECO:0007669"/>
    <property type="project" value="UniProtKB-KW"/>
</dbReference>
<accession>A0AA88CQH5</accession>
<evidence type="ECO:0000259" key="4">
    <source>
        <dbReference type="Pfam" id="PF14226"/>
    </source>
</evidence>
<evidence type="ECO:0000256" key="3">
    <source>
        <dbReference type="ARBA" id="ARBA00023004"/>
    </source>
</evidence>
<evidence type="ECO:0000313" key="6">
    <source>
        <dbReference type="Proteomes" id="UP001187192"/>
    </source>
</evidence>
<keyword evidence="2" id="KW-0847">Vitamin C</keyword>
<evidence type="ECO:0000313" key="5">
    <source>
        <dbReference type="EMBL" id="GMN30743.1"/>
    </source>
</evidence>
<sequence length="87" mass="10475">MRQLIKHGVVLEEVVEKMKNDTNEFLIMLPLEKKQAYARLPNNIEGYWQAFVLEEQNLDLYDTFFLTPRPVSQRNMRFWPTLPTSFR</sequence>
<evidence type="ECO:0000256" key="1">
    <source>
        <dbReference type="ARBA" id="ARBA00022723"/>
    </source>
</evidence>
<gene>
    <name evidence="5" type="ORF">TIFTF001_002946</name>
</gene>
<organism evidence="5 6">
    <name type="scientific">Ficus carica</name>
    <name type="common">Common fig</name>
    <dbReference type="NCBI Taxonomy" id="3494"/>
    <lineage>
        <taxon>Eukaryota</taxon>
        <taxon>Viridiplantae</taxon>
        <taxon>Streptophyta</taxon>
        <taxon>Embryophyta</taxon>
        <taxon>Tracheophyta</taxon>
        <taxon>Spermatophyta</taxon>
        <taxon>Magnoliopsida</taxon>
        <taxon>eudicotyledons</taxon>
        <taxon>Gunneridae</taxon>
        <taxon>Pentapetalae</taxon>
        <taxon>rosids</taxon>
        <taxon>fabids</taxon>
        <taxon>Rosales</taxon>
        <taxon>Moraceae</taxon>
        <taxon>Ficeae</taxon>
        <taxon>Ficus</taxon>
    </lineage>
</organism>
<protein>
    <recommendedName>
        <fullName evidence="4">Non-haem dioxygenase N-terminal domain-containing protein</fullName>
    </recommendedName>
</protein>
<dbReference type="InterPro" id="IPR050295">
    <property type="entry name" value="Plant_2OG-oxidoreductases"/>
</dbReference>
<dbReference type="Pfam" id="PF14226">
    <property type="entry name" value="DIOX_N"/>
    <property type="match status" value="1"/>
</dbReference>
<dbReference type="EMBL" id="BTGU01000003">
    <property type="protein sequence ID" value="GMN30743.1"/>
    <property type="molecule type" value="Genomic_DNA"/>
</dbReference>
<dbReference type="InterPro" id="IPR027443">
    <property type="entry name" value="IPNS-like_sf"/>
</dbReference>
<dbReference type="Gene3D" id="2.60.120.330">
    <property type="entry name" value="B-lactam Antibiotic, Isopenicillin N Synthase, Chain"/>
    <property type="match status" value="1"/>
</dbReference>